<comment type="caution">
    <text evidence="1">The sequence shown here is derived from an EMBL/GenBank/DDBJ whole genome shotgun (WGS) entry which is preliminary data.</text>
</comment>
<accession>A0A151B3F3</accession>
<dbReference type="EMBL" id="LTBA01000016">
    <property type="protein sequence ID" value="KYH34448.1"/>
    <property type="molecule type" value="Genomic_DNA"/>
</dbReference>
<dbReference type="STRING" id="1121338.CLTEP_16000"/>
<dbReference type="InterPro" id="IPR030910">
    <property type="entry name" value="SLAP_dom"/>
</dbReference>
<gene>
    <name evidence="1" type="ORF">CLTEP_16000</name>
</gene>
<dbReference type="PATRIC" id="fig|1121338.3.peg.1644"/>
<proteinExistence type="predicted"/>
<evidence type="ECO:0008006" key="3">
    <source>
        <dbReference type="Google" id="ProtNLM"/>
    </source>
</evidence>
<dbReference type="NCBIfam" id="TIGR04398">
    <property type="entry name" value="SLAP_DUP"/>
    <property type="match status" value="2"/>
</dbReference>
<name>A0A151B3F3_9CLOT</name>
<keyword evidence="2" id="KW-1185">Reference proteome</keyword>
<organism evidence="1 2">
    <name type="scientific">Clostridium tepidiprofundi DSM 19306</name>
    <dbReference type="NCBI Taxonomy" id="1121338"/>
    <lineage>
        <taxon>Bacteria</taxon>
        <taxon>Bacillati</taxon>
        <taxon>Bacillota</taxon>
        <taxon>Clostridia</taxon>
        <taxon>Eubacteriales</taxon>
        <taxon>Clostridiaceae</taxon>
        <taxon>Clostridium</taxon>
    </lineage>
</organism>
<dbReference type="RefSeq" id="WP_066825088.1">
    <property type="nucleotide sequence ID" value="NZ_LTBA01000016.1"/>
</dbReference>
<sequence>MSKQLNKKGNNYNIAGINRNEYVDLKLSLKSDTLSTISELHKEYIIEEISKLPPLKVGQININAVYAFDTVNKLEVYAYVRNSNDFAINFGTVKFRIIDDKQKTLAQQVFQLDSLGNIPAFSVRPFKLYFDKKNVYDNNFVNGTWKLVLDSDLAIKNVVDIELENIPVFHLEECKAFLKKLPIMEPGNISISLYKISKRENGDIAISILIRNATNKGLEISKLPITVTNVENNQTIIKGSFNIAKIIISPCKAQVVNLIFKKDELPNSIDVSKLKIIFPRL</sequence>
<dbReference type="AlphaFoldDB" id="A0A151B3F3"/>
<evidence type="ECO:0000313" key="2">
    <source>
        <dbReference type="Proteomes" id="UP000075531"/>
    </source>
</evidence>
<protein>
    <recommendedName>
        <fullName evidence="3">SLAP domain-containing protein</fullName>
    </recommendedName>
</protein>
<dbReference type="Proteomes" id="UP000075531">
    <property type="component" value="Unassembled WGS sequence"/>
</dbReference>
<reference evidence="1 2" key="1">
    <citation type="submission" date="2016-02" db="EMBL/GenBank/DDBJ databases">
        <title>Genome sequence of Clostridium tepidiprofundi DSM 19306.</title>
        <authorList>
            <person name="Poehlein A."/>
            <person name="Daniel R."/>
        </authorList>
    </citation>
    <scope>NUCLEOTIDE SEQUENCE [LARGE SCALE GENOMIC DNA]</scope>
    <source>
        <strain evidence="1 2">DSM 19306</strain>
    </source>
</reference>
<evidence type="ECO:0000313" key="1">
    <source>
        <dbReference type="EMBL" id="KYH34448.1"/>
    </source>
</evidence>